<dbReference type="InterPro" id="IPR006076">
    <property type="entry name" value="FAD-dep_OxRdtase"/>
</dbReference>
<keyword evidence="1" id="KW-0560">Oxidoreductase</keyword>
<dbReference type="Proteomes" id="UP000010105">
    <property type="component" value="Plasmid pSYMBR3459"/>
</dbReference>
<dbReference type="InterPro" id="IPR036188">
    <property type="entry name" value="FAD/NAD-bd_sf"/>
</dbReference>
<evidence type="ECO:0000313" key="4">
    <source>
        <dbReference type="Proteomes" id="UP000010105"/>
    </source>
</evidence>
<evidence type="ECO:0000256" key="1">
    <source>
        <dbReference type="ARBA" id="ARBA00023002"/>
    </source>
</evidence>
<dbReference type="Pfam" id="PF01266">
    <property type="entry name" value="DAO"/>
    <property type="match status" value="1"/>
</dbReference>
<dbReference type="AlphaFoldDB" id="K0DZV2"/>
<feature type="domain" description="FAD dependent oxidoreductase" evidence="2">
    <location>
        <begin position="48"/>
        <end position="412"/>
    </location>
</feature>
<protein>
    <recommendedName>
        <fullName evidence="2">FAD dependent oxidoreductase domain-containing protein</fullName>
    </recommendedName>
</protein>
<dbReference type="HOGENOM" id="CLU_007884_3_2_4"/>
<reference evidence="3 4" key="1">
    <citation type="journal article" date="2012" name="J. Bacteriol.">
        <title>Complete Genome Sequence of Burkholderia phenoliruptrix BR3459a (CLA1), a Heat-Tolerant, Nitrogen-Fixing Symbiont of Mimosa flocculosa.</title>
        <authorList>
            <person name="de Oliveira Cunha C."/>
            <person name="Goda Zuleta L.F."/>
            <person name="Paula de Almeida L.G."/>
            <person name="Prioli Ciapina L."/>
            <person name="Lustrino Borges W."/>
            <person name="Pitard R.M."/>
            <person name="Baldani J.I."/>
            <person name="Straliotto R."/>
            <person name="de Faria S.M."/>
            <person name="Hungria M."/>
            <person name="Sousa Cavada B."/>
            <person name="Mercante F.M."/>
            <person name="Ribeiro de Vasconcelos A.T."/>
        </authorList>
    </citation>
    <scope>NUCLEOTIDE SEQUENCE [LARGE SCALE GENOMIC DNA]</scope>
    <source>
        <strain evidence="3 4">BR3459a</strain>
        <plasmid evidence="3 4">pSYMBR3459</plasmid>
    </source>
</reference>
<geneLocation type="plasmid" evidence="3 4">
    <name>pSYMBR3459</name>
</geneLocation>
<proteinExistence type="predicted"/>
<evidence type="ECO:0000259" key="2">
    <source>
        <dbReference type="Pfam" id="PF01266"/>
    </source>
</evidence>
<sequence length="484" mass="52860">MINVYQREGQMNLQGKAPNDPSWWFEEALRSEGVRPAAPALTGVLTVDVVIVGGGYTGLWTALALKERAPQLVVALIESSLCGSGASGKNGGKVSGYWPSLTGIAANIGPDAALAVARAGTRAQDAVRRFATAPGRDVWWRENGHMRVSAAPAQDTQIATYLDTARQLGVPDTVRSLTAEEVQEICRSPVFREGIYFPEGATVQPARLARQLRAAAIAADVKVFEGTPMIRLDEGTLNRVVTLNGEIIAREVVLATNIELAKRREIVPFLTVFSSYALMTQPAPEKISLMGWKREEGITDLRMFVHYFRKTIDGRMLMGSGSGPIGFGGNTSDPRLTTDMASAIRAERGLRRLLPAFRDVEIDRTWGGGIDISFDRLPFFRTLPGTRIHYACGYSGHGVNPTYIGGQCLASLVLRSKDEWSSLPFCTREPRALPPEPFRYVGGRFVRWGILRCEEDEEVGKASTLLPRVAAAIPKTFGLRIGTR</sequence>
<dbReference type="PATRIC" id="fig|1229205.11.peg.7230"/>
<accession>K0DZV2</accession>
<dbReference type="PANTHER" id="PTHR13847:SF285">
    <property type="entry name" value="FAD DEPENDENT OXIDOREDUCTASE DOMAIN-CONTAINING PROTEIN"/>
    <property type="match status" value="1"/>
</dbReference>
<dbReference type="KEGG" id="bpx:BUPH_04869"/>
<dbReference type="SUPFAM" id="SSF51905">
    <property type="entry name" value="FAD/NAD(P)-binding domain"/>
    <property type="match status" value="1"/>
</dbReference>
<keyword evidence="3" id="KW-0614">Plasmid</keyword>
<dbReference type="EMBL" id="CP003865">
    <property type="protein sequence ID" value="AFT90470.1"/>
    <property type="molecule type" value="Genomic_DNA"/>
</dbReference>
<dbReference type="PANTHER" id="PTHR13847">
    <property type="entry name" value="SARCOSINE DEHYDROGENASE-RELATED"/>
    <property type="match status" value="1"/>
</dbReference>
<dbReference type="Gene3D" id="3.30.9.10">
    <property type="entry name" value="D-Amino Acid Oxidase, subunit A, domain 2"/>
    <property type="match status" value="1"/>
</dbReference>
<dbReference type="Gene3D" id="3.50.50.60">
    <property type="entry name" value="FAD/NAD(P)-binding domain"/>
    <property type="match status" value="1"/>
</dbReference>
<organism evidence="3 4">
    <name type="scientific">Paraburkholderia phenoliruptrix BR3459a</name>
    <dbReference type="NCBI Taxonomy" id="1229205"/>
    <lineage>
        <taxon>Bacteria</taxon>
        <taxon>Pseudomonadati</taxon>
        <taxon>Pseudomonadota</taxon>
        <taxon>Betaproteobacteria</taxon>
        <taxon>Burkholderiales</taxon>
        <taxon>Burkholderiaceae</taxon>
        <taxon>Paraburkholderia</taxon>
    </lineage>
</organism>
<evidence type="ECO:0000313" key="3">
    <source>
        <dbReference type="EMBL" id="AFT90470.1"/>
    </source>
</evidence>
<dbReference type="GO" id="GO:0016491">
    <property type="term" value="F:oxidoreductase activity"/>
    <property type="evidence" value="ECO:0007669"/>
    <property type="project" value="UniProtKB-KW"/>
</dbReference>
<gene>
    <name evidence="3" type="ORF">BUPH_04869</name>
</gene>
<dbReference type="eggNOG" id="COG0665">
    <property type="taxonomic scope" value="Bacteria"/>
</dbReference>
<dbReference type="GO" id="GO:0005737">
    <property type="term" value="C:cytoplasm"/>
    <property type="evidence" value="ECO:0007669"/>
    <property type="project" value="TreeGrafter"/>
</dbReference>
<name>K0DZV2_9BURK</name>